<dbReference type="SUPFAM" id="SSF48024">
    <property type="entry name" value="N-terminal domain of DnaB helicase"/>
    <property type="match status" value="1"/>
</dbReference>
<dbReference type="Gene3D" id="1.10.860.10">
    <property type="entry name" value="DNAb Helicase, Chain A"/>
    <property type="match status" value="1"/>
</dbReference>
<dbReference type="KEGG" id="ppd:Ppro_3126"/>
<evidence type="ECO:0000256" key="1">
    <source>
        <dbReference type="ARBA" id="ARBA00008428"/>
    </source>
</evidence>
<evidence type="ECO:0000256" key="5">
    <source>
        <dbReference type="ARBA" id="ARBA00022801"/>
    </source>
</evidence>
<keyword evidence="4" id="KW-0547">Nucleotide-binding</keyword>
<keyword evidence="14" id="KW-1185">Reference proteome</keyword>
<dbReference type="RefSeq" id="WP_011736952.1">
    <property type="nucleotide sequence ID" value="NC_008609.1"/>
</dbReference>
<dbReference type="Pfam" id="PF00772">
    <property type="entry name" value="DnaB"/>
    <property type="match status" value="1"/>
</dbReference>
<comment type="similarity">
    <text evidence="1">Belongs to the helicase family. DnaB subfamily.</text>
</comment>
<evidence type="ECO:0000256" key="3">
    <source>
        <dbReference type="ARBA" id="ARBA00022705"/>
    </source>
</evidence>
<evidence type="ECO:0000256" key="11">
    <source>
        <dbReference type="ARBA" id="ARBA00048954"/>
    </source>
</evidence>
<dbReference type="PANTHER" id="PTHR30153">
    <property type="entry name" value="REPLICATIVE DNA HELICASE DNAB"/>
    <property type="match status" value="1"/>
</dbReference>
<protein>
    <recommendedName>
        <fullName evidence="10">DNA 5'-3' helicase</fullName>
        <ecNumber evidence="10">5.6.2.3</ecNumber>
    </recommendedName>
</protein>
<evidence type="ECO:0000256" key="10">
    <source>
        <dbReference type="ARBA" id="ARBA00044969"/>
    </source>
</evidence>
<comment type="catalytic activity">
    <reaction evidence="11">
        <text>ATP + H2O = ADP + phosphate + H(+)</text>
        <dbReference type="Rhea" id="RHEA:13065"/>
        <dbReference type="ChEBI" id="CHEBI:15377"/>
        <dbReference type="ChEBI" id="CHEBI:15378"/>
        <dbReference type="ChEBI" id="CHEBI:30616"/>
        <dbReference type="ChEBI" id="CHEBI:43474"/>
        <dbReference type="ChEBI" id="CHEBI:456216"/>
        <dbReference type="EC" id="5.6.2.3"/>
    </reaction>
</comment>
<reference evidence="13 14" key="1">
    <citation type="submission" date="2006-10" db="EMBL/GenBank/DDBJ databases">
        <title>Complete sequence of chromosome of Pelobacter propionicus DSM 2379.</title>
        <authorList>
            <consortium name="US DOE Joint Genome Institute"/>
            <person name="Copeland A."/>
            <person name="Lucas S."/>
            <person name="Lapidus A."/>
            <person name="Barry K."/>
            <person name="Detter J.C."/>
            <person name="Glavina del Rio T."/>
            <person name="Hammon N."/>
            <person name="Israni S."/>
            <person name="Dalin E."/>
            <person name="Tice H."/>
            <person name="Pitluck S."/>
            <person name="Saunders E."/>
            <person name="Brettin T."/>
            <person name="Bruce D."/>
            <person name="Han C."/>
            <person name="Tapia R."/>
            <person name="Schmutz J."/>
            <person name="Larimer F."/>
            <person name="Land M."/>
            <person name="Hauser L."/>
            <person name="Kyrpides N."/>
            <person name="Kim E."/>
            <person name="Lovley D."/>
            <person name="Richardson P."/>
        </authorList>
    </citation>
    <scope>NUCLEOTIDE SEQUENCE [LARGE SCALE GENOMIC DNA]</scope>
    <source>
        <strain evidence="14">DSM 2379 / NBRC 103807 / OttBd1</strain>
    </source>
</reference>
<gene>
    <name evidence="13" type="ordered locus">Ppro_3126</name>
</gene>
<dbReference type="Gene3D" id="3.40.50.300">
    <property type="entry name" value="P-loop containing nucleotide triphosphate hydrolases"/>
    <property type="match status" value="1"/>
</dbReference>
<dbReference type="EC" id="5.6.2.3" evidence="10"/>
<keyword evidence="9" id="KW-0413">Isomerase</keyword>
<dbReference type="GO" id="GO:1990077">
    <property type="term" value="C:primosome complex"/>
    <property type="evidence" value="ECO:0007669"/>
    <property type="project" value="UniProtKB-KW"/>
</dbReference>
<keyword evidence="5" id="KW-0378">Hydrolase</keyword>
<dbReference type="InterPro" id="IPR027417">
    <property type="entry name" value="P-loop_NTPase"/>
</dbReference>
<keyword evidence="3" id="KW-0235">DNA replication</keyword>
<dbReference type="InterPro" id="IPR007694">
    <property type="entry name" value="DNA_helicase_DnaB-like_C"/>
</dbReference>
<sequence length="419" mass="46376">MNQFTDPVAEQEIVGAVLTDPDSFTSIRPIVTPEMFSNLKLETVYRTFSEQYEKNGLTDLATLAEISGVPGHVLVGCMAESAIPSLVHIKARKIADQFHKRHIQRQLAITIAQLGTLTPAEIAAALSNLAADVTIRNHEKSVFSPGELCKRVSALQKTREQERKEGRHQGADTGYPVVQQLLKGLAPKRMTVIAAATGFGKSTLALNLLYNTTTSGHRALFITNENDVDTNLDRLAAIHSGIRLKELEQGGQHRAAISFGEQFHNSGLFMTDNSPRTVEEIVGIITRHAIQHKIKVAFVDYIGEITPSGESSRDTEEARLARYAQRLVDCAKSLELHVVVMAQLNRQGNTKGRPTRAELAGCFKIAQKAHSLLLFWQDEKKRDVLTVDKNRQGPSGIDIHMDFDRTTQRIRELCVLTAD</sequence>
<evidence type="ECO:0000259" key="12">
    <source>
        <dbReference type="PROSITE" id="PS51199"/>
    </source>
</evidence>
<feature type="domain" description="SF4 helicase" evidence="12">
    <location>
        <begin position="164"/>
        <end position="417"/>
    </location>
</feature>
<dbReference type="GO" id="GO:0005829">
    <property type="term" value="C:cytosol"/>
    <property type="evidence" value="ECO:0007669"/>
    <property type="project" value="TreeGrafter"/>
</dbReference>
<proteinExistence type="inferred from homology"/>
<evidence type="ECO:0000256" key="6">
    <source>
        <dbReference type="ARBA" id="ARBA00022806"/>
    </source>
</evidence>
<dbReference type="PANTHER" id="PTHR30153:SF2">
    <property type="entry name" value="REPLICATIVE DNA HELICASE"/>
    <property type="match status" value="1"/>
</dbReference>
<dbReference type="GO" id="GO:0006269">
    <property type="term" value="P:DNA replication, synthesis of primer"/>
    <property type="evidence" value="ECO:0007669"/>
    <property type="project" value="UniProtKB-KW"/>
</dbReference>
<evidence type="ECO:0000256" key="8">
    <source>
        <dbReference type="ARBA" id="ARBA00023125"/>
    </source>
</evidence>
<dbReference type="AlphaFoldDB" id="A1ATP9"/>
<dbReference type="InterPro" id="IPR007693">
    <property type="entry name" value="DNA_helicase_DnaB-like_N"/>
</dbReference>
<keyword evidence="7" id="KW-0067">ATP-binding</keyword>
<dbReference type="OrthoDB" id="7238956at2"/>
<dbReference type="Pfam" id="PF03796">
    <property type="entry name" value="DnaB_C"/>
    <property type="match status" value="1"/>
</dbReference>
<evidence type="ECO:0000256" key="7">
    <source>
        <dbReference type="ARBA" id="ARBA00022840"/>
    </source>
</evidence>
<dbReference type="GO" id="GO:0003677">
    <property type="term" value="F:DNA binding"/>
    <property type="evidence" value="ECO:0007669"/>
    <property type="project" value="UniProtKB-KW"/>
</dbReference>
<dbReference type="InterPro" id="IPR016136">
    <property type="entry name" value="DNA_helicase_N/primase_C"/>
</dbReference>
<keyword evidence="2" id="KW-0639">Primosome</keyword>
<keyword evidence="8" id="KW-0238">DNA-binding</keyword>
<dbReference type="STRING" id="338966.Ppro_3126"/>
<evidence type="ECO:0000256" key="9">
    <source>
        <dbReference type="ARBA" id="ARBA00023235"/>
    </source>
</evidence>
<dbReference type="InterPro" id="IPR036185">
    <property type="entry name" value="DNA_heli_DnaB-like_N_sf"/>
</dbReference>
<evidence type="ECO:0000256" key="2">
    <source>
        <dbReference type="ARBA" id="ARBA00022515"/>
    </source>
</evidence>
<dbReference type="eggNOG" id="COG0305">
    <property type="taxonomic scope" value="Bacteria"/>
</dbReference>
<evidence type="ECO:0000313" key="13">
    <source>
        <dbReference type="EMBL" id="ABL00720.1"/>
    </source>
</evidence>
<keyword evidence="6 13" id="KW-0347">Helicase</keyword>
<dbReference type="EMBL" id="CP000482">
    <property type="protein sequence ID" value="ABL00720.1"/>
    <property type="molecule type" value="Genomic_DNA"/>
</dbReference>
<dbReference type="Proteomes" id="UP000006732">
    <property type="component" value="Chromosome"/>
</dbReference>
<dbReference type="SUPFAM" id="SSF52540">
    <property type="entry name" value="P-loop containing nucleoside triphosphate hydrolases"/>
    <property type="match status" value="1"/>
</dbReference>
<evidence type="ECO:0000256" key="4">
    <source>
        <dbReference type="ARBA" id="ARBA00022741"/>
    </source>
</evidence>
<dbReference type="GO" id="GO:0043139">
    <property type="term" value="F:5'-3' DNA helicase activity"/>
    <property type="evidence" value="ECO:0007669"/>
    <property type="project" value="UniProtKB-EC"/>
</dbReference>
<dbReference type="PROSITE" id="PS51199">
    <property type="entry name" value="SF4_HELICASE"/>
    <property type="match status" value="1"/>
</dbReference>
<dbReference type="GO" id="GO:0016787">
    <property type="term" value="F:hydrolase activity"/>
    <property type="evidence" value="ECO:0007669"/>
    <property type="project" value="UniProtKB-KW"/>
</dbReference>
<evidence type="ECO:0000313" key="14">
    <source>
        <dbReference type="Proteomes" id="UP000006732"/>
    </source>
</evidence>
<name>A1ATP9_PELPD</name>
<dbReference type="GO" id="GO:0005524">
    <property type="term" value="F:ATP binding"/>
    <property type="evidence" value="ECO:0007669"/>
    <property type="project" value="UniProtKB-KW"/>
</dbReference>
<dbReference type="HOGENOM" id="CLU_655278_0_0_7"/>
<accession>A1ATP9</accession>
<organism evidence="13 14">
    <name type="scientific">Pelobacter propionicus (strain DSM 2379 / NBRC 103807 / OttBd1)</name>
    <dbReference type="NCBI Taxonomy" id="338966"/>
    <lineage>
        <taxon>Bacteria</taxon>
        <taxon>Pseudomonadati</taxon>
        <taxon>Thermodesulfobacteriota</taxon>
        <taxon>Desulfuromonadia</taxon>
        <taxon>Desulfuromonadales</taxon>
        <taxon>Desulfuromonadaceae</taxon>
        <taxon>Pelobacter</taxon>
    </lineage>
</organism>